<dbReference type="InterPro" id="IPR001296">
    <property type="entry name" value="Glyco_trans_1"/>
</dbReference>
<dbReference type="GO" id="GO:0016757">
    <property type="term" value="F:glycosyltransferase activity"/>
    <property type="evidence" value="ECO:0007669"/>
    <property type="project" value="UniProtKB-KW"/>
</dbReference>
<dbReference type="OrthoDB" id="9787617at2"/>
<dbReference type="PANTHER" id="PTHR12526">
    <property type="entry name" value="GLYCOSYLTRANSFERASE"/>
    <property type="match status" value="1"/>
</dbReference>
<name>A0A1Q2HNX2_9BACT</name>
<evidence type="ECO:0000259" key="1">
    <source>
        <dbReference type="Pfam" id="PF00534"/>
    </source>
</evidence>
<keyword evidence="3" id="KW-1185">Reference proteome</keyword>
<dbReference type="EMBL" id="CP019633">
    <property type="protein sequence ID" value="AQQ09157.1"/>
    <property type="molecule type" value="Genomic_DNA"/>
</dbReference>
<reference evidence="3" key="1">
    <citation type="submission" date="2017-02" db="EMBL/GenBank/DDBJ databases">
        <title>Comparative genomics and description of representatives of a novel lineage of planctomycetes thriving in anoxic sediments.</title>
        <authorList>
            <person name="Spring S."/>
            <person name="Bunk B."/>
            <person name="Sproer C."/>
            <person name="Klenk H.-P."/>
        </authorList>
    </citation>
    <scope>NUCLEOTIDE SEQUENCE [LARGE SCALE GENOMIC DNA]</scope>
    <source>
        <strain evidence="3">L21-RPul-D3</strain>
    </source>
</reference>
<dbReference type="PANTHER" id="PTHR12526:SF630">
    <property type="entry name" value="GLYCOSYLTRANSFERASE"/>
    <property type="match status" value="1"/>
</dbReference>
<dbReference type="SUPFAM" id="SSF53756">
    <property type="entry name" value="UDP-Glycosyltransferase/glycogen phosphorylase"/>
    <property type="match status" value="1"/>
</dbReference>
<dbReference type="KEGG" id="pbu:L21SP3_00957"/>
<evidence type="ECO:0000313" key="2">
    <source>
        <dbReference type="EMBL" id="AQQ09157.1"/>
    </source>
</evidence>
<evidence type="ECO:0000313" key="3">
    <source>
        <dbReference type="Proteomes" id="UP000188273"/>
    </source>
</evidence>
<dbReference type="CDD" id="cd03801">
    <property type="entry name" value="GT4_PimA-like"/>
    <property type="match status" value="1"/>
</dbReference>
<gene>
    <name evidence="2" type="primary">kanE_2</name>
    <name evidence="2" type="ORF">L21SP3_00957</name>
</gene>
<dbReference type="AlphaFoldDB" id="A0A1Q2HNX2"/>
<dbReference type="STRING" id="1940790.L21SP3_00957"/>
<dbReference type="Gene3D" id="3.40.50.2000">
    <property type="entry name" value="Glycogen Phosphorylase B"/>
    <property type="match status" value="2"/>
</dbReference>
<dbReference type="EC" id="2.4.1.-" evidence="2"/>
<feature type="domain" description="Glycosyl transferase family 1" evidence="1">
    <location>
        <begin position="188"/>
        <end position="344"/>
    </location>
</feature>
<protein>
    <submittedName>
        <fullName evidence="2">Glycosyltransferase KanE</fullName>
        <ecNumber evidence="2">2.4.1.-</ecNumber>
    </submittedName>
</protein>
<dbReference type="RefSeq" id="WP_077541835.1">
    <property type="nucleotide sequence ID" value="NZ_CP019633.1"/>
</dbReference>
<dbReference type="Pfam" id="PF00534">
    <property type="entry name" value="Glycos_transf_1"/>
    <property type="match status" value="1"/>
</dbReference>
<keyword evidence="2" id="KW-0808">Transferase</keyword>
<keyword evidence="2" id="KW-0328">Glycosyltransferase</keyword>
<dbReference type="Proteomes" id="UP000188273">
    <property type="component" value="Chromosome"/>
</dbReference>
<proteinExistence type="predicted"/>
<organism evidence="2 3">
    <name type="scientific">Sedimentisphaera cyanobacteriorum</name>
    <dbReference type="NCBI Taxonomy" id="1940790"/>
    <lineage>
        <taxon>Bacteria</taxon>
        <taxon>Pseudomonadati</taxon>
        <taxon>Planctomycetota</taxon>
        <taxon>Phycisphaerae</taxon>
        <taxon>Sedimentisphaerales</taxon>
        <taxon>Sedimentisphaeraceae</taxon>
        <taxon>Sedimentisphaera</taxon>
    </lineage>
</organism>
<accession>A0A1Q2HNX2</accession>
<sequence>MSKKPTNCCLFNLAHHYRKPIYKLMDSELCCDFYFADRSLSDVKKFDYSELEGFRKELKALFVNKFSYQRGAASLVFKRHYQKFILTGEPYCISTWFVLLFAKILGKKTYLWTHGWYGREGIIKTIIKKVFFSLCTKVLLYGDYARNLMIKEGFKPDKLVCIYNSLDYDKQLKIREKLTQSDVYKKHFGNDNPVAVYIGRIQKIKRLDLAVEALNLLNNEGKSFNLVVIGKDNENTGLEKLVSDYGLADYVWFYGPCYEEEVLGELIYNADVCVTPGNIGLTVIHSFVYGTPVVTHNDFTKHGPEFEAIEEGVTGSFFDQGSTADLSIKLWSWLGLSERDREDIRTKCYKVIEEKYNPHTQILTIKKVLG</sequence>